<dbReference type="Gene3D" id="3.30.40.10">
    <property type="entry name" value="Zinc/RING finger domain, C3HC4 (zinc finger)"/>
    <property type="match status" value="1"/>
</dbReference>
<comment type="caution">
    <text evidence="6">The sequence shown here is derived from an EMBL/GenBank/DDBJ whole genome shotgun (WGS) entry which is preliminary data.</text>
</comment>
<feature type="compositionally biased region" description="Polar residues" evidence="4">
    <location>
        <begin position="400"/>
        <end position="416"/>
    </location>
</feature>
<feature type="compositionally biased region" description="Low complexity" evidence="4">
    <location>
        <begin position="500"/>
        <end position="511"/>
    </location>
</feature>
<feature type="compositionally biased region" description="Basic and acidic residues" evidence="4">
    <location>
        <begin position="384"/>
        <end position="395"/>
    </location>
</feature>
<protein>
    <recommendedName>
        <fullName evidence="5">PHD-type domain-containing protein</fullName>
    </recommendedName>
</protein>
<dbReference type="AlphaFoldDB" id="A0A2T7PXL0"/>
<evidence type="ECO:0000256" key="2">
    <source>
        <dbReference type="ARBA" id="ARBA00022771"/>
    </source>
</evidence>
<keyword evidence="1" id="KW-0479">Metal-binding</keyword>
<feature type="region of interest" description="Disordered" evidence="4">
    <location>
        <begin position="1"/>
        <end position="23"/>
    </location>
</feature>
<dbReference type="Proteomes" id="UP000245119">
    <property type="component" value="Linkage Group LG1"/>
</dbReference>
<reference evidence="6 7" key="1">
    <citation type="submission" date="2018-04" db="EMBL/GenBank/DDBJ databases">
        <title>The genome of golden apple snail Pomacea canaliculata provides insight into stress tolerance and invasive adaptation.</title>
        <authorList>
            <person name="Liu C."/>
            <person name="Liu B."/>
            <person name="Ren Y."/>
            <person name="Zhang Y."/>
            <person name="Wang H."/>
            <person name="Li S."/>
            <person name="Jiang F."/>
            <person name="Yin L."/>
            <person name="Zhang G."/>
            <person name="Qian W."/>
            <person name="Fan W."/>
        </authorList>
    </citation>
    <scope>NUCLEOTIDE SEQUENCE [LARGE SCALE GENOMIC DNA]</scope>
    <source>
        <strain evidence="6">SZHN2017</strain>
        <tissue evidence="6">Muscle</tissue>
    </source>
</reference>
<gene>
    <name evidence="6" type="ORF">C0Q70_00774</name>
</gene>
<feature type="region of interest" description="Disordered" evidence="4">
    <location>
        <begin position="533"/>
        <end position="604"/>
    </location>
</feature>
<feature type="region of interest" description="Disordered" evidence="4">
    <location>
        <begin position="498"/>
        <end position="519"/>
    </location>
</feature>
<feature type="domain" description="PHD-type" evidence="5">
    <location>
        <begin position="50"/>
        <end position="190"/>
    </location>
</feature>
<keyword evidence="3" id="KW-0862">Zinc</keyword>
<accession>A0A2T7PXL0</accession>
<feature type="region of interest" description="Disordered" evidence="4">
    <location>
        <begin position="227"/>
        <end position="250"/>
    </location>
</feature>
<evidence type="ECO:0000259" key="5">
    <source>
        <dbReference type="PROSITE" id="PS51805"/>
    </source>
</evidence>
<evidence type="ECO:0000313" key="6">
    <source>
        <dbReference type="EMBL" id="PVD38163.1"/>
    </source>
</evidence>
<feature type="compositionally biased region" description="Low complexity" evidence="4">
    <location>
        <begin position="538"/>
        <end position="549"/>
    </location>
</feature>
<dbReference type="Pfam" id="PF13771">
    <property type="entry name" value="zf-HC5HC2H"/>
    <property type="match status" value="1"/>
</dbReference>
<dbReference type="GO" id="GO:0008270">
    <property type="term" value="F:zinc ion binding"/>
    <property type="evidence" value="ECO:0007669"/>
    <property type="project" value="UniProtKB-KW"/>
</dbReference>
<dbReference type="InterPro" id="IPR034732">
    <property type="entry name" value="EPHD"/>
</dbReference>
<evidence type="ECO:0000256" key="4">
    <source>
        <dbReference type="SAM" id="MobiDB-lite"/>
    </source>
</evidence>
<keyword evidence="2" id="KW-0863">Zinc-finger</keyword>
<keyword evidence="7" id="KW-1185">Reference proteome</keyword>
<dbReference type="OrthoDB" id="2384350at2759"/>
<name>A0A2T7PXL0_POMCA</name>
<feature type="region of interest" description="Disordered" evidence="4">
    <location>
        <begin position="434"/>
        <end position="467"/>
    </location>
</feature>
<feature type="compositionally biased region" description="Basic residues" evidence="4">
    <location>
        <begin position="445"/>
        <end position="456"/>
    </location>
</feature>
<sequence length="1031" mass="113928">MGSIMEIQNSPTLAENRNTSRPATNSEGIIVGCTLEEKMTETTVIDDQGDVVCNFCWRGHDTEDIAGKLHASPLKESTLNIISAHHKCMQYASNLTQYKFKSFGGFIIDDVEKEILRGSKLKCSICKREKVKGRKATGACCGCAVKSCRKTFHFPCAYEDSMTITKRLRVRQSKRNKVYILYRVFCSAAHEEAFRAGMKEEFRASKGFDDSGSEENDNDEISFSQIFSPDSPVSLQQTTPTSVNGSETSSSMKISLSQVKDFSLEPKPCEQELLSMEDSIADSQLTDDNNKKAASCGARQKLRFVSRGPRSSQILASSEYSPMPEERNFLNESDSLEKLDSTHSIKDKQAIVVLEDCGSSDMSKLRGVLCSKNGSSDNTTSPSEAKKKLRSVEKGRRTKSSPTKHSIPTNHLESTQENAVVDGEQLNLDHMVAKQGTPNSANKNGKNKVVQRKNMSKLRVSPRSGVQPNTMLSVTAEVHADAPMEELVSAALATEHDNESYASSSRSLSSSLGNDVAEDHDKDASASFVTCSSNIRQSPSSASLSSGESTYMTGDASISRKRKTPETCGDSGDAAAGESLAKRRAESISSDDSRRTGEVGLSPGKHPCANEVLKLAKAQTFVEDVEVPSSNRNSNAAMLIFPGDTAHFKRVKNQALEAAAAEFNTDIINCVVHDSLQELKSPHQLIFFIIDIIGFLKSGDMGNLERLLFLDEFARERASTYDTQGQIFKVLSNESERILEALWYSIEKTAANLSALDSDNCVAKVLHVEGKRMLAVCIPLNESSKHICAKVKARMGLYRWKRNTRVEETFQHLEIEQRNHFAEVESLVLSSWLCETMGIRKMVVFPKDQYLLDKAAIKINPALNFVQQSLQRWLADKYASLQEGDCQDTVGKTCPSTPLLVFQPVVFTVLNFQQYFQEVLSEFLKRNEVNQILALIPVTNLHSLTCEAISAMASSACAAAEFKLGVLSVYDPNQYPTQLLLFDMKRSCFEDDNVGSTSEDEDLNFIYQSDKKIRGFESVGLEESRLSGEQA</sequence>
<evidence type="ECO:0000313" key="7">
    <source>
        <dbReference type="Proteomes" id="UP000245119"/>
    </source>
</evidence>
<organism evidence="6 7">
    <name type="scientific">Pomacea canaliculata</name>
    <name type="common">Golden apple snail</name>
    <dbReference type="NCBI Taxonomy" id="400727"/>
    <lineage>
        <taxon>Eukaryota</taxon>
        <taxon>Metazoa</taxon>
        <taxon>Spiralia</taxon>
        <taxon>Lophotrochozoa</taxon>
        <taxon>Mollusca</taxon>
        <taxon>Gastropoda</taxon>
        <taxon>Caenogastropoda</taxon>
        <taxon>Architaenioglossa</taxon>
        <taxon>Ampullarioidea</taxon>
        <taxon>Ampullariidae</taxon>
        <taxon>Pomacea</taxon>
    </lineage>
</organism>
<dbReference type="EMBL" id="PZQS01000001">
    <property type="protein sequence ID" value="PVD38163.1"/>
    <property type="molecule type" value="Genomic_DNA"/>
</dbReference>
<proteinExistence type="predicted"/>
<feature type="region of interest" description="Disordered" evidence="4">
    <location>
        <begin position="369"/>
        <end position="416"/>
    </location>
</feature>
<feature type="compositionally biased region" description="Basic and acidic residues" evidence="4">
    <location>
        <begin position="580"/>
        <end position="597"/>
    </location>
</feature>
<evidence type="ECO:0000256" key="3">
    <source>
        <dbReference type="ARBA" id="ARBA00022833"/>
    </source>
</evidence>
<feature type="compositionally biased region" description="Polar residues" evidence="4">
    <location>
        <begin position="372"/>
        <end position="383"/>
    </location>
</feature>
<dbReference type="STRING" id="400727.A0A2T7PXL0"/>
<evidence type="ECO:0000256" key="1">
    <source>
        <dbReference type="ARBA" id="ARBA00022723"/>
    </source>
</evidence>
<dbReference type="PROSITE" id="PS51805">
    <property type="entry name" value="EPHD"/>
    <property type="match status" value="1"/>
</dbReference>
<dbReference type="InterPro" id="IPR013083">
    <property type="entry name" value="Znf_RING/FYVE/PHD"/>
</dbReference>